<evidence type="ECO:0000256" key="8">
    <source>
        <dbReference type="ARBA" id="ARBA00023054"/>
    </source>
</evidence>
<dbReference type="GO" id="GO:0005524">
    <property type="term" value="F:ATP binding"/>
    <property type="evidence" value="ECO:0007669"/>
    <property type="project" value="UniProtKB-KW"/>
</dbReference>
<evidence type="ECO:0000256" key="3">
    <source>
        <dbReference type="ARBA" id="ARBA00006793"/>
    </source>
</evidence>
<evidence type="ECO:0000256" key="6">
    <source>
        <dbReference type="ARBA" id="ARBA00022763"/>
    </source>
</evidence>
<dbReference type="GO" id="GO:0035861">
    <property type="term" value="C:site of double-strand break"/>
    <property type="evidence" value="ECO:0007669"/>
    <property type="project" value="TreeGrafter"/>
</dbReference>
<dbReference type="GO" id="GO:0003684">
    <property type="term" value="F:damaged DNA binding"/>
    <property type="evidence" value="ECO:0007669"/>
    <property type="project" value="TreeGrafter"/>
</dbReference>
<evidence type="ECO:0000256" key="9">
    <source>
        <dbReference type="ARBA" id="ARBA00023172"/>
    </source>
</evidence>
<dbReference type="SUPFAM" id="SSF52540">
    <property type="entry name" value="P-loop containing nucleoside triphosphate hydrolases"/>
    <property type="match status" value="1"/>
</dbReference>
<keyword evidence="14" id="KW-1185">Reference proteome</keyword>
<dbReference type="PANTHER" id="PTHR19306">
    <property type="entry name" value="STRUCTURAL MAINTENANCE OF CHROMOSOMES 5,6 SMC5, SMC6"/>
    <property type="match status" value="1"/>
</dbReference>
<dbReference type="AlphaFoldDB" id="A0A9R0XSG5"/>
<keyword evidence="8" id="KW-0175">Coiled coil</keyword>
<dbReference type="EMBL" id="LT934121">
    <property type="protein sequence ID" value="VAI42238.1"/>
    <property type="molecule type" value="Genomic_DNA"/>
</dbReference>
<dbReference type="GO" id="GO:0030915">
    <property type="term" value="C:Smc5-Smc6 complex"/>
    <property type="evidence" value="ECO:0007669"/>
    <property type="project" value="TreeGrafter"/>
</dbReference>
<dbReference type="InterPro" id="IPR027417">
    <property type="entry name" value="P-loop_NTPase"/>
</dbReference>
<evidence type="ECO:0000256" key="2">
    <source>
        <dbReference type="ARBA" id="ARBA00004286"/>
    </source>
</evidence>
<evidence type="ECO:0000256" key="1">
    <source>
        <dbReference type="ARBA" id="ARBA00004123"/>
    </source>
</evidence>
<comment type="subcellular location">
    <subcellularLocation>
        <location evidence="2">Chromosome</location>
    </subcellularLocation>
    <subcellularLocation>
        <location evidence="1">Nucleus</location>
    </subcellularLocation>
</comment>
<keyword evidence="6" id="KW-0227">DNA damage</keyword>
<dbReference type="Gene3D" id="3.40.50.300">
    <property type="entry name" value="P-loop containing nucleotide triphosphate hydrolases"/>
    <property type="match status" value="1"/>
</dbReference>
<evidence type="ECO:0000313" key="14">
    <source>
        <dbReference type="Proteomes" id="UP000324705"/>
    </source>
</evidence>
<evidence type="ECO:0000256" key="4">
    <source>
        <dbReference type="ARBA" id="ARBA00022454"/>
    </source>
</evidence>
<evidence type="ECO:0000256" key="11">
    <source>
        <dbReference type="ARBA" id="ARBA00023242"/>
    </source>
</evidence>
<dbReference type="Gramene" id="TRITD6Av1G010650.2">
    <property type="protein sequence ID" value="TRITD6Av1G010650.2"/>
    <property type="gene ID" value="TRITD6Av1G010650"/>
</dbReference>
<dbReference type="GO" id="GO:0016887">
    <property type="term" value="F:ATP hydrolysis activity"/>
    <property type="evidence" value="ECO:0007669"/>
    <property type="project" value="InterPro"/>
</dbReference>
<keyword evidence="11" id="KW-0539">Nucleus</keyword>
<evidence type="ECO:0000259" key="12">
    <source>
        <dbReference type="Pfam" id="PF13476"/>
    </source>
</evidence>
<evidence type="ECO:0000256" key="7">
    <source>
        <dbReference type="ARBA" id="ARBA00022840"/>
    </source>
</evidence>
<dbReference type="InterPro" id="IPR038729">
    <property type="entry name" value="Rad50/SbcC_AAA"/>
</dbReference>
<keyword evidence="10" id="KW-0234">DNA repair</keyword>
<name>A0A9R0XSG5_TRITD</name>
<comment type="similarity">
    <text evidence="3">Belongs to the SMC family. SMC6 subfamily.</text>
</comment>
<feature type="domain" description="Rad50/SbcC-type AAA" evidence="12">
    <location>
        <begin position="8"/>
        <end position="111"/>
    </location>
</feature>
<reference evidence="13 14" key="1">
    <citation type="submission" date="2017-09" db="EMBL/GenBank/DDBJ databases">
        <authorList>
            <consortium name="International Durum Wheat Genome Sequencing Consortium (IDWGSC)"/>
            <person name="Milanesi L."/>
        </authorList>
    </citation>
    <scope>NUCLEOTIDE SEQUENCE [LARGE SCALE GENOMIC DNA]</scope>
    <source>
        <strain evidence="14">cv. Svevo</strain>
    </source>
</reference>
<keyword evidence="9" id="KW-0233">DNA recombination</keyword>
<dbReference type="OMA" id="HAEIMIR"/>
<organism evidence="13 14">
    <name type="scientific">Triticum turgidum subsp. durum</name>
    <name type="common">Durum wheat</name>
    <name type="synonym">Triticum durum</name>
    <dbReference type="NCBI Taxonomy" id="4567"/>
    <lineage>
        <taxon>Eukaryota</taxon>
        <taxon>Viridiplantae</taxon>
        <taxon>Streptophyta</taxon>
        <taxon>Embryophyta</taxon>
        <taxon>Tracheophyta</taxon>
        <taxon>Spermatophyta</taxon>
        <taxon>Magnoliopsida</taxon>
        <taxon>Liliopsida</taxon>
        <taxon>Poales</taxon>
        <taxon>Poaceae</taxon>
        <taxon>BOP clade</taxon>
        <taxon>Pooideae</taxon>
        <taxon>Triticodae</taxon>
        <taxon>Triticeae</taxon>
        <taxon>Triticinae</taxon>
        <taxon>Triticum</taxon>
    </lineage>
</organism>
<keyword evidence="7" id="KW-0067">ATP-binding</keyword>
<proteinExistence type="inferred from homology"/>
<evidence type="ECO:0000256" key="5">
    <source>
        <dbReference type="ARBA" id="ARBA00022741"/>
    </source>
</evidence>
<protein>
    <recommendedName>
        <fullName evidence="12">Rad50/SbcC-type AAA domain-containing protein</fullName>
    </recommendedName>
</protein>
<evidence type="ECO:0000256" key="10">
    <source>
        <dbReference type="ARBA" id="ARBA00023204"/>
    </source>
</evidence>
<evidence type="ECO:0000313" key="13">
    <source>
        <dbReference type="EMBL" id="VAI42238.1"/>
    </source>
</evidence>
<dbReference type="Proteomes" id="UP000324705">
    <property type="component" value="Chromosome 6A"/>
</dbReference>
<dbReference type="PANTHER" id="PTHR19306:SF6">
    <property type="entry name" value="STRUCTURAL MAINTENANCE OF CHROMOSOMES PROTEIN 6"/>
    <property type="match status" value="1"/>
</dbReference>
<accession>A0A9R0XSG5</accession>
<sequence length="123" mass="13399">MAGTISRIWLENFMCHSSLDIELGQHVNFIIGQNGSGKSAILTALCIAFGCRAKNTQRAATLKDFIKTGCSDAAISVDINNQGEDAFKPDVYGNLIKLQRRITKSSSSTILKDQHGLMLKILV</sequence>
<dbReference type="GO" id="GO:0003697">
    <property type="term" value="F:single-stranded DNA binding"/>
    <property type="evidence" value="ECO:0007669"/>
    <property type="project" value="TreeGrafter"/>
</dbReference>
<dbReference type="GO" id="GO:0000724">
    <property type="term" value="P:double-strand break repair via homologous recombination"/>
    <property type="evidence" value="ECO:0007669"/>
    <property type="project" value="TreeGrafter"/>
</dbReference>
<keyword evidence="5" id="KW-0547">Nucleotide-binding</keyword>
<dbReference type="Pfam" id="PF13476">
    <property type="entry name" value="AAA_23"/>
    <property type="match status" value="1"/>
</dbReference>
<dbReference type="GO" id="GO:0005634">
    <property type="term" value="C:nucleus"/>
    <property type="evidence" value="ECO:0007669"/>
    <property type="project" value="UniProtKB-SubCell"/>
</dbReference>
<gene>
    <name evidence="13" type="ORF">TRITD_6Av1G010650</name>
</gene>
<keyword evidence="4" id="KW-0158">Chromosome</keyword>